<name>K2PRH2_9FLAO</name>
<organism evidence="1 2">
    <name type="scientific">Galbibacter marinus</name>
    <dbReference type="NCBI Taxonomy" id="555500"/>
    <lineage>
        <taxon>Bacteria</taxon>
        <taxon>Pseudomonadati</taxon>
        <taxon>Bacteroidota</taxon>
        <taxon>Flavobacteriia</taxon>
        <taxon>Flavobacteriales</taxon>
        <taxon>Flavobacteriaceae</taxon>
        <taxon>Galbibacter</taxon>
    </lineage>
</organism>
<accession>K2PRH2</accession>
<keyword evidence="2" id="KW-1185">Reference proteome</keyword>
<gene>
    <name evidence="1" type="ORF">I215_09047</name>
</gene>
<evidence type="ECO:0000313" key="2">
    <source>
        <dbReference type="Proteomes" id="UP000007364"/>
    </source>
</evidence>
<dbReference type="AlphaFoldDB" id="K2PRH2"/>
<dbReference type="STRING" id="555500.I215_09047"/>
<comment type="caution">
    <text evidence="1">The sequence shown here is derived from an EMBL/GenBank/DDBJ whole genome shotgun (WGS) entry which is preliminary data.</text>
</comment>
<evidence type="ECO:0000313" key="1">
    <source>
        <dbReference type="EMBL" id="EKF55165.1"/>
    </source>
</evidence>
<sequence length="235" mass="26982">MQNILIILMLGIGFHFGFAQSTELNDVQKRELDSVITDCVKKIELDNSIETATASTQLLERLVRKYDDWSSHYYLLYFKILVIRNAKASEVAQNAYNSFMVSFDKVLKQSVTDRQKSEIYTLKGFVYLTALSSDPIKHGRELAPKVTELFDKATALYPENPRPIYLNALFQQGMSKFFNKNYNVCSDLLLANKYFAMQANLRTDYLYPAWGAEHTANEIFDNCNCQVKESSTTKN</sequence>
<proteinExistence type="predicted"/>
<dbReference type="OrthoDB" id="1150971at2"/>
<reference evidence="1 2" key="1">
    <citation type="journal article" date="2012" name="J. Bacteriol.">
        <title>Genome Sequence of Galbibacter marinum Type Strain ck-I2-15.</title>
        <authorList>
            <person name="Lai Q."/>
            <person name="Li C."/>
            <person name="Shao Z."/>
        </authorList>
    </citation>
    <scope>NUCLEOTIDE SEQUENCE [LARGE SCALE GENOMIC DNA]</scope>
    <source>
        <strain evidence="2">ck-I2-15</strain>
    </source>
</reference>
<dbReference type="EMBL" id="AMSG01000010">
    <property type="protein sequence ID" value="EKF55165.1"/>
    <property type="molecule type" value="Genomic_DNA"/>
</dbReference>
<dbReference type="RefSeq" id="WP_008991658.1">
    <property type="nucleotide sequence ID" value="NZ_AMSG01000010.1"/>
</dbReference>
<dbReference type="Proteomes" id="UP000007364">
    <property type="component" value="Unassembled WGS sequence"/>
</dbReference>
<protein>
    <submittedName>
        <fullName evidence="1">Uncharacterized protein</fullName>
    </submittedName>
</protein>